<proteinExistence type="inferred from homology"/>
<feature type="active site" evidence="2">
    <location>
        <position position="82"/>
    </location>
</feature>
<dbReference type="SUPFAM" id="SSF50630">
    <property type="entry name" value="Acid proteases"/>
    <property type="match status" value="1"/>
</dbReference>
<dbReference type="PROSITE" id="PS51767">
    <property type="entry name" value="PEPTIDASE_A1"/>
    <property type="match status" value="1"/>
</dbReference>
<feature type="disulfide bond" evidence="3">
    <location>
        <begin position="95"/>
        <end position="134"/>
    </location>
</feature>
<evidence type="ECO:0000256" key="1">
    <source>
        <dbReference type="ARBA" id="ARBA00007447"/>
    </source>
</evidence>
<evidence type="ECO:0000313" key="7">
    <source>
        <dbReference type="Proteomes" id="UP001176961"/>
    </source>
</evidence>
<feature type="domain" description="Peptidase A1" evidence="5">
    <location>
        <begin position="64"/>
        <end position="391"/>
    </location>
</feature>
<dbReference type="Pfam" id="PF00026">
    <property type="entry name" value="Asp"/>
    <property type="match status" value="2"/>
</dbReference>
<dbReference type="InterPro" id="IPR001461">
    <property type="entry name" value="Aspartic_peptidase_A1"/>
</dbReference>
<dbReference type="PANTHER" id="PTHR47966:SF45">
    <property type="entry name" value="PEPTIDASE A1 DOMAIN-CONTAINING PROTEIN"/>
    <property type="match status" value="1"/>
</dbReference>
<dbReference type="PRINTS" id="PR00792">
    <property type="entry name" value="PEPSIN"/>
</dbReference>
<feature type="chain" id="PRO_5041397434" description="Peptidase A1 domain-containing protein" evidence="4">
    <location>
        <begin position="18"/>
        <end position="394"/>
    </location>
</feature>
<keyword evidence="4" id="KW-0732">Signal</keyword>
<dbReference type="EMBL" id="CATQJL010000001">
    <property type="protein sequence ID" value="CAJ0591656.1"/>
    <property type="molecule type" value="Genomic_DNA"/>
</dbReference>
<name>A0AA36DPY0_CYLNA</name>
<dbReference type="GO" id="GO:0005764">
    <property type="term" value="C:lysosome"/>
    <property type="evidence" value="ECO:0007669"/>
    <property type="project" value="TreeGrafter"/>
</dbReference>
<feature type="active site" evidence="2">
    <location>
        <position position="305"/>
    </location>
</feature>
<dbReference type="InterPro" id="IPR021109">
    <property type="entry name" value="Peptidase_aspartic_dom_sf"/>
</dbReference>
<keyword evidence="7" id="KW-1185">Reference proteome</keyword>
<feature type="signal peptide" evidence="4">
    <location>
        <begin position="1"/>
        <end position="17"/>
    </location>
</feature>
<comment type="caution">
    <text evidence="6">The sequence shown here is derived from an EMBL/GenBank/DDBJ whole genome shotgun (WGS) entry which is preliminary data.</text>
</comment>
<comment type="similarity">
    <text evidence="1">Belongs to the peptidase A1 family.</text>
</comment>
<evidence type="ECO:0000313" key="6">
    <source>
        <dbReference type="EMBL" id="CAJ0591656.1"/>
    </source>
</evidence>
<protein>
    <recommendedName>
        <fullName evidence="5">Peptidase A1 domain-containing protein</fullName>
    </recommendedName>
</protein>
<accession>A0AA36DPY0</accession>
<keyword evidence="3" id="KW-1015">Disulfide bond</keyword>
<dbReference type="Proteomes" id="UP001176961">
    <property type="component" value="Unassembled WGS sequence"/>
</dbReference>
<evidence type="ECO:0000256" key="2">
    <source>
        <dbReference type="PIRSR" id="PIRSR601461-1"/>
    </source>
</evidence>
<evidence type="ECO:0000259" key="5">
    <source>
        <dbReference type="PROSITE" id="PS51767"/>
    </source>
</evidence>
<dbReference type="Gene3D" id="2.40.70.10">
    <property type="entry name" value="Acid Proteases"/>
    <property type="match status" value="3"/>
</dbReference>
<dbReference type="GO" id="GO:0006508">
    <property type="term" value="P:proteolysis"/>
    <property type="evidence" value="ECO:0007669"/>
    <property type="project" value="InterPro"/>
</dbReference>
<evidence type="ECO:0000256" key="3">
    <source>
        <dbReference type="PIRSR" id="PIRSR601461-2"/>
    </source>
</evidence>
<organism evidence="6 7">
    <name type="scientific">Cylicocyclus nassatus</name>
    <name type="common">Nematode worm</name>
    <dbReference type="NCBI Taxonomy" id="53992"/>
    <lineage>
        <taxon>Eukaryota</taxon>
        <taxon>Metazoa</taxon>
        <taxon>Ecdysozoa</taxon>
        <taxon>Nematoda</taxon>
        <taxon>Chromadorea</taxon>
        <taxon>Rhabditida</taxon>
        <taxon>Rhabditina</taxon>
        <taxon>Rhabditomorpha</taxon>
        <taxon>Strongyloidea</taxon>
        <taxon>Strongylidae</taxon>
        <taxon>Cylicocyclus</taxon>
    </lineage>
</organism>
<reference evidence="6" key="1">
    <citation type="submission" date="2023-07" db="EMBL/GenBank/DDBJ databases">
        <authorList>
            <consortium name="CYATHOMIX"/>
        </authorList>
    </citation>
    <scope>NUCLEOTIDE SEQUENCE</scope>
    <source>
        <strain evidence="6">N/A</strain>
    </source>
</reference>
<dbReference type="InterPro" id="IPR034164">
    <property type="entry name" value="Pepsin-like_dom"/>
</dbReference>
<evidence type="ECO:0000256" key="4">
    <source>
        <dbReference type="SAM" id="SignalP"/>
    </source>
</evidence>
<dbReference type="AlphaFoldDB" id="A0AA36DPY0"/>
<sequence length="394" mass="44609">MWLLFLTIPLFNCVTYAKYQVPLRRFVPEKFKMMKAGTWTKFIEEARLKSNYDQDIYGYYDNEYLADITIGEPQQEFRVMLDTGGANFWIIDQSCNSDPARPEQCSKPNCDIGVICEIFCEDPSCCMGRPSNPCNGKRRFHRERSSTYKKTNGTWSIKYNTGDTAGFYGEDTVRFGAEGTHQLVVPRTTFGLAQKIAPAFVLSHLEGILGLGFKEAAVNKVTPPFTRAVELSLLDQPIFTIYFKNVGEKEDVYGGTITYGDFDPDHCDGQIIYESLTSAQAWQIRLKGIRVGTYQTTDGWEALIDTSSSFNVCPQAILEEIAKQFDGWFDELSGVYLASCDSRQTLDLLIGRLIPSRLQHMSIGPEWTLGDPFIRDYCNVFDMGNKRIGFAKSL</sequence>
<dbReference type="PANTHER" id="PTHR47966">
    <property type="entry name" value="BETA-SITE APP-CLEAVING ENZYME, ISOFORM A-RELATED"/>
    <property type="match status" value="1"/>
</dbReference>
<gene>
    <name evidence="6" type="ORF">CYNAS_LOCUS3639</name>
</gene>
<dbReference type="CDD" id="cd05471">
    <property type="entry name" value="pepsin_like"/>
    <property type="match status" value="1"/>
</dbReference>
<dbReference type="GO" id="GO:0004190">
    <property type="term" value="F:aspartic-type endopeptidase activity"/>
    <property type="evidence" value="ECO:0007669"/>
    <property type="project" value="InterPro"/>
</dbReference>
<dbReference type="InterPro" id="IPR033121">
    <property type="entry name" value="PEPTIDASE_A1"/>
</dbReference>